<accession>A0A8C1TX33</accession>
<proteinExistence type="predicted"/>
<evidence type="ECO:0008006" key="4">
    <source>
        <dbReference type="Google" id="ProtNLM"/>
    </source>
</evidence>
<dbReference type="InterPro" id="IPR012337">
    <property type="entry name" value="RNaseH-like_sf"/>
</dbReference>
<dbReference type="PANTHER" id="PTHR47501:SF7">
    <property type="entry name" value="TRANSPOSASE"/>
    <property type="match status" value="1"/>
</dbReference>
<reference evidence="2" key="1">
    <citation type="submission" date="2025-08" db="UniProtKB">
        <authorList>
            <consortium name="Ensembl"/>
        </authorList>
    </citation>
    <scope>IDENTIFICATION</scope>
</reference>
<feature type="region of interest" description="Disordered" evidence="1">
    <location>
        <begin position="303"/>
        <end position="324"/>
    </location>
</feature>
<dbReference type="AlphaFoldDB" id="A0A8C1TX33"/>
<feature type="compositionally biased region" description="Acidic residues" evidence="1">
    <location>
        <begin position="307"/>
        <end position="323"/>
    </location>
</feature>
<dbReference type="Proteomes" id="UP000694700">
    <property type="component" value="Unplaced"/>
</dbReference>
<evidence type="ECO:0000256" key="1">
    <source>
        <dbReference type="SAM" id="MobiDB-lite"/>
    </source>
</evidence>
<name>A0A8C1TX33_CYPCA</name>
<organism evidence="2 3">
    <name type="scientific">Cyprinus carpio</name>
    <name type="common">Common carp</name>
    <dbReference type="NCBI Taxonomy" id="7962"/>
    <lineage>
        <taxon>Eukaryota</taxon>
        <taxon>Metazoa</taxon>
        <taxon>Chordata</taxon>
        <taxon>Craniata</taxon>
        <taxon>Vertebrata</taxon>
        <taxon>Euteleostomi</taxon>
        <taxon>Actinopterygii</taxon>
        <taxon>Neopterygii</taxon>
        <taxon>Teleostei</taxon>
        <taxon>Ostariophysi</taxon>
        <taxon>Cypriniformes</taxon>
        <taxon>Cyprinidae</taxon>
        <taxon>Cyprininae</taxon>
        <taxon>Cyprinus</taxon>
    </lineage>
</organism>
<dbReference type="PANTHER" id="PTHR47501">
    <property type="entry name" value="TRANSPOSASE-RELATED"/>
    <property type="match status" value="1"/>
</dbReference>
<sequence length="639" mass="72564">EIHIPYDLTFCYLMVQLELVRACVCLYVCRCHRDRFDVAAGAKGSGRWRRRRGFGHWRYSHYFQFIARKDKNISVKCTLCPGDKCLSTAANSMSNLSKHLSAQHGNTKLVVKDPAHRSFEGVTHHQPTPPKQAKLFSSLGAQQVTQNEMNRLVAGFIVEDMLPLSTIESSRFRKILDKIPATRKPTSESKTFSHYMDKCYSDMESKLKRMFESLDHVCTTVDIWSLNNKSYLGMTVHWIDGISFKHEKAALACKRVRGRHTYDVIASEIEQVHSSFGLSQKVTACVTDNGSNFVKAFRMFESHPDDGSDSDEPSDEEGEEEVTSTDVAEALSTESDETFSLPPHLHCASHTLNLIAKNDPEKWMTSNNDCKAVYRSALAKCAALWTKTCRSTVASDQVEDVLKRKLIIPTATRWNSTHEALSLITEIPIRDLNTIFSRLSVKSITEREYQFLKEYCAVLSPLAAALDILQGEDDCYYGTLLPTLEILMSKLLALKDGLSQMTAGMPGAIVQTIKDRFASVLESKDALMAAATMPKLKVRWLKDEKRRDAVKTMLIEFSYTAETEVMEYLKMPGSEWEVLSRFPRIKEIAKQYNTPIPSSTPVERLFSLGSIVLTPRRNGLSDKRFERLLLMRYNRYFEE</sequence>
<evidence type="ECO:0000313" key="3">
    <source>
        <dbReference type="Proteomes" id="UP000694700"/>
    </source>
</evidence>
<evidence type="ECO:0000313" key="2">
    <source>
        <dbReference type="Ensembl" id="ENSCCRP00015028588.1"/>
    </source>
</evidence>
<dbReference type="Ensembl" id="ENSCCRT00015029600.1">
    <property type="protein sequence ID" value="ENSCCRP00015028588.1"/>
    <property type="gene ID" value="ENSCCRG00015012052.1"/>
</dbReference>
<protein>
    <recommendedName>
        <fullName evidence="4">BED-type domain-containing protein</fullName>
    </recommendedName>
</protein>
<dbReference type="SUPFAM" id="SSF53098">
    <property type="entry name" value="Ribonuclease H-like"/>
    <property type="match status" value="1"/>
</dbReference>